<evidence type="ECO:0000313" key="2">
    <source>
        <dbReference type="Proteomes" id="UP000707245"/>
    </source>
</evidence>
<sequence>MRLDVIEKNPCNYPLDKSIFAINIVAFEEFADLIGADKIKIMRPLNDRLINFYRSYGFIYQKSKGSEPEHLWKYL</sequence>
<gene>
    <name evidence="1" type="ORF">EI167_19550</name>
</gene>
<evidence type="ECO:0000313" key="1">
    <source>
        <dbReference type="EMBL" id="MBE0459587.1"/>
    </source>
</evidence>
<organism evidence="1 2">
    <name type="scientific">Pseudoalteromonas prydzensis</name>
    <dbReference type="NCBI Taxonomy" id="182141"/>
    <lineage>
        <taxon>Bacteria</taxon>
        <taxon>Pseudomonadati</taxon>
        <taxon>Pseudomonadota</taxon>
        <taxon>Gammaproteobacteria</taxon>
        <taxon>Alteromonadales</taxon>
        <taxon>Pseudoalteromonadaceae</taxon>
        <taxon>Pseudoalteromonas</taxon>
    </lineage>
</organism>
<dbReference type="RefSeq" id="WP_192542959.1">
    <property type="nucleotide sequence ID" value="NZ_JBQDLW010000051.1"/>
</dbReference>
<keyword evidence="2" id="KW-1185">Reference proteome</keyword>
<protein>
    <recommendedName>
        <fullName evidence="3">N-acetyltransferase</fullName>
    </recommendedName>
</protein>
<dbReference type="Proteomes" id="UP000707245">
    <property type="component" value="Unassembled WGS sequence"/>
</dbReference>
<dbReference type="EMBL" id="RRZA01000091">
    <property type="protein sequence ID" value="MBE0459587.1"/>
    <property type="molecule type" value="Genomic_DNA"/>
</dbReference>
<name>A0ABR9FRZ4_9GAMM</name>
<comment type="caution">
    <text evidence="1">The sequence shown here is derived from an EMBL/GenBank/DDBJ whole genome shotgun (WGS) entry which is preliminary data.</text>
</comment>
<evidence type="ECO:0008006" key="3">
    <source>
        <dbReference type="Google" id="ProtNLM"/>
    </source>
</evidence>
<accession>A0ABR9FRZ4</accession>
<reference evidence="1 2" key="1">
    <citation type="submission" date="2020-07" db="EMBL/GenBank/DDBJ databases">
        <title>Halophilic bacteria isolated from french cheeses.</title>
        <authorList>
            <person name="Kothe C.I."/>
            <person name="Farah-Kraiem B."/>
            <person name="Renault P."/>
            <person name="Dridi B."/>
        </authorList>
    </citation>
    <scope>NUCLEOTIDE SEQUENCE [LARGE SCALE GENOMIC DNA]</scope>
    <source>
        <strain evidence="1 2">FME14</strain>
    </source>
</reference>
<proteinExistence type="predicted"/>